<dbReference type="OrthoDB" id="7785529at2759"/>
<comment type="caution">
    <text evidence="2">The sequence shown here is derived from an EMBL/GenBank/DDBJ whole genome shotgun (WGS) entry which is preliminary data.</text>
</comment>
<dbReference type="EMBL" id="CAJOBC010005205">
    <property type="protein sequence ID" value="CAF3855509.1"/>
    <property type="molecule type" value="Genomic_DNA"/>
</dbReference>
<accession>A0A814ND25</accession>
<dbReference type="InterPro" id="IPR014752">
    <property type="entry name" value="Arrestin-like_C"/>
</dbReference>
<dbReference type="PANTHER" id="PTHR11188:SF17">
    <property type="entry name" value="FI21816P1"/>
    <property type="match status" value="1"/>
</dbReference>
<dbReference type="Pfam" id="PF02752">
    <property type="entry name" value="Arrestin_C"/>
    <property type="match status" value="1"/>
</dbReference>
<dbReference type="PANTHER" id="PTHR11188">
    <property type="entry name" value="ARRESTIN DOMAIN CONTAINING PROTEIN"/>
    <property type="match status" value="1"/>
</dbReference>
<sequence length="345" mass="39488">MGNNNSRVININLDRLEAVYYGSETISGNVSIYTLKDNNVDDTKNTRLENVNLILLGEISYDGEHSNNAGTFSIPVISAKVKLPVIKEKQEHYCCLFQINLDDDYLPPTLNEPYKYPHVRYYLKVIVNDEKSYEKSITIFPIVKILEKSLTSIIYGGNNRKEMEIKGTLNKLGYIPGETIISKIEIKNPRTILLKYIEIFLIEYYQIGVGPSHNENILHIVLPGIMNTTNEFISETFSVSIPAYKHLCPSYEKRDGGRVHVYHVLKIQCKIEGLCSNINITIPIKLGTELLQDAYPPSYDVSEKKQIMRRRKVVDKITGKIFFRQSSVDEVESTKISRRMIDISK</sequence>
<dbReference type="SMART" id="SM01017">
    <property type="entry name" value="Arrestin_C"/>
    <property type="match status" value="1"/>
</dbReference>
<evidence type="ECO:0000313" key="3">
    <source>
        <dbReference type="EMBL" id="CAF3855509.1"/>
    </source>
</evidence>
<dbReference type="GO" id="GO:0005737">
    <property type="term" value="C:cytoplasm"/>
    <property type="evidence" value="ECO:0007669"/>
    <property type="project" value="TreeGrafter"/>
</dbReference>
<feature type="domain" description="Arrestin C-terminal-like" evidence="1">
    <location>
        <begin position="159"/>
        <end position="291"/>
    </location>
</feature>
<dbReference type="SUPFAM" id="SSF81296">
    <property type="entry name" value="E set domains"/>
    <property type="match status" value="1"/>
</dbReference>
<dbReference type="Proteomes" id="UP000663829">
    <property type="component" value="Unassembled WGS sequence"/>
</dbReference>
<reference evidence="2" key="1">
    <citation type="submission" date="2021-02" db="EMBL/GenBank/DDBJ databases">
        <authorList>
            <person name="Nowell W R."/>
        </authorList>
    </citation>
    <scope>NUCLEOTIDE SEQUENCE</scope>
</reference>
<organism evidence="2 4">
    <name type="scientific">Didymodactylos carnosus</name>
    <dbReference type="NCBI Taxonomy" id="1234261"/>
    <lineage>
        <taxon>Eukaryota</taxon>
        <taxon>Metazoa</taxon>
        <taxon>Spiralia</taxon>
        <taxon>Gnathifera</taxon>
        <taxon>Rotifera</taxon>
        <taxon>Eurotatoria</taxon>
        <taxon>Bdelloidea</taxon>
        <taxon>Philodinida</taxon>
        <taxon>Philodinidae</taxon>
        <taxon>Didymodactylos</taxon>
    </lineage>
</organism>
<dbReference type="Gene3D" id="2.60.40.640">
    <property type="match status" value="2"/>
</dbReference>
<dbReference type="InterPro" id="IPR014756">
    <property type="entry name" value="Ig_E-set"/>
</dbReference>
<gene>
    <name evidence="2" type="ORF">GPM918_LOCUS18208</name>
    <name evidence="3" type="ORF">SRO942_LOCUS18205</name>
</gene>
<dbReference type="InterPro" id="IPR011022">
    <property type="entry name" value="Arrestin_C-like"/>
</dbReference>
<protein>
    <recommendedName>
        <fullName evidence="1">Arrestin C-terminal-like domain-containing protein</fullName>
    </recommendedName>
</protein>
<dbReference type="Proteomes" id="UP000681722">
    <property type="component" value="Unassembled WGS sequence"/>
</dbReference>
<dbReference type="InterPro" id="IPR050357">
    <property type="entry name" value="Arrestin_domain-protein"/>
</dbReference>
<evidence type="ECO:0000313" key="2">
    <source>
        <dbReference type="EMBL" id="CAF1089990.1"/>
    </source>
</evidence>
<evidence type="ECO:0000313" key="4">
    <source>
        <dbReference type="Proteomes" id="UP000663829"/>
    </source>
</evidence>
<keyword evidence="4" id="KW-1185">Reference proteome</keyword>
<dbReference type="AlphaFoldDB" id="A0A814ND25"/>
<dbReference type="GO" id="GO:0015031">
    <property type="term" value="P:protein transport"/>
    <property type="evidence" value="ECO:0007669"/>
    <property type="project" value="TreeGrafter"/>
</dbReference>
<evidence type="ECO:0000259" key="1">
    <source>
        <dbReference type="SMART" id="SM01017"/>
    </source>
</evidence>
<proteinExistence type="predicted"/>
<name>A0A814ND25_9BILA</name>
<dbReference type="EMBL" id="CAJNOQ010005205">
    <property type="protein sequence ID" value="CAF1089990.1"/>
    <property type="molecule type" value="Genomic_DNA"/>
</dbReference>